<sequence>MRTSTLLLATASATSVLAGPLVKRADFDAPTGGDPTILNYALVLEYLETEFYRQGLANYTEDEFCEFAGDGGSRFYNNLKTIYEDEKTHVALIKDTLNTSAIPSPYFTFPSTTARSFVALASVLEGVGVSAYLGATAAIADKGYVTPAGAILAVEARHTSYLRAVLGRKPFPRPFDTPLNFDQVFSLASQFISGFAPGTPDLPFKAFPELEAGFVEGFAGVVFEGAHAAAVKAGTVKEGDEVHAVFFSGLDPIYAEVTVDGDDYVVDGIPEEAQGQVYVVLSTANGKDAQVSDATTIAGVAIIEVGGKEDDE</sequence>
<dbReference type="Pfam" id="PF13668">
    <property type="entry name" value="Ferritin_2"/>
    <property type="match status" value="1"/>
</dbReference>
<feature type="signal peptide" evidence="1">
    <location>
        <begin position="1"/>
        <end position="18"/>
    </location>
</feature>
<comment type="caution">
    <text evidence="2">The sequence shown here is derived from an EMBL/GenBank/DDBJ whole genome shotgun (WGS) entry which is preliminary data.</text>
</comment>
<gene>
    <name evidence="2" type="ORF">CSOJ01_04363</name>
</gene>
<name>A0A8H6JIT0_9PEZI</name>
<feature type="chain" id="PRO_5034503524" evidence="1">
    <location>
        <begin position="19"/>
        <end position="312"/>
    </location>
</feature>
<accession>A0A8H6JIT0</accession>
<evidence type="ECO:0000313" key="2">
    <source>
        <dbReference type="EMBL" id="KAF6813957.1"/>
    </source>
</evidence>
<keyword evidence="3" id="KW-1185">Reference proteome</keyword>
<keyword evidence="1" id="KW-0732">Signal</keyword>
<proteinExistence type="predicted"/>
<dbReference type="PANTHER" id="PTHR31694:SF26">
    <property type="entry name" value="OS05G0151100 PROTEIN"/>
    <property type="match status" value="1"/>
</dbReference>
<reference evidence="2 3" key="1">
    <citation type="journal article" date="2020" name="Phytopathology">
        <title>Genome Sequence Resources of Colletotrichum truncatum, C. plurivorum, C. musicola, and C. sojae: Four Species Pathogenic to Soybean (Glycine max).</title>
        <authorList>
            <person name="Rogerio F."/>
            <person name="Boufleur T.R."/>
            <person name="Ciampi-Guillardi M."/>
            <person name="Sukno S.A."/>
            <person name="Thon M.R."/>
            <person name="Massola Junior N.S."/>
            <person name="Baroncelli R."/>
        </authorList>
    </citation>
    <scope>NUCLEOTIDE SEQUENCE [LARGE SCALE GENOMIC DNA]</scope>
    <source>
        <strain evidence="2 3">LFN0009</strain>
    </source>
</reference>
<evidence type="ECO:0000313" key="3">
    <source>
        <dbReference type="Proteomes" id="UP000652219"/>
    </source>
</evidence>
<dbReference type="AlphaFoldDB" id="A0A8H6JIT0"/>
<dbReference type="EMBL" id="WIGN01000048">
    <property type="protein sequence ID" value="KAF6813957.1"/>
    <property type="molecule type" value="Genomic_DNA"/>
</dbReference>
<dbReference type="InterPro" id="IPR009078">
    <property type="entry name" value="Ferritin-like_SF"/>
</dbReference>
<organism evidence="2 3">
    <name type="scientific">Colletotrichum sojae</name>
    <dbReference type="NCBI Taxonomy" id="2175907"/>
    <lineage>
        <taxon>Eukaryota</taxon>
        <taxon>Fungi</taxon>
        <taxon>Dikarya</taxon>
        <taxon>Ascomycota</taxon>
        <taxon>Pezizomycotina</taxon>
        <taxon>Sordariomycetes</taxon>
        <taxon>Hypocreomycetidae</taxon>
        <taxon>Glomerellales</taxon>
        <taxon>Glomerellaceae</taxon>
        <taxon>Colletotrichum</taxon>
        <taxon>Colletotrichum orchidearum species complex</taxon>
    </lineage>
</organism>
<evidence type="ECO:0000256" key="1">
    <source>
        <dbReference type="SAM" id="SignalP"/>
    </source>
</evidence>
<dbReference type="SUPFAM" id="SSF47240">
    <property type="entry name" value="Ferritin-like"/>
    <property type="match status" value="1"/>
</dbReference>
<dbReference type="PANTHER" id="PTHR31694">
    <property type="entry name" value="DESICCATION-LIKE PROTEIN"/>
    <property type="match status" value="1"/>
</dbReference>
<dbReference type="Proteomes" id="UP000652219">
    <property type="component" value="Unassembled WGS sequence"/>
</dbReference>
<dbReference type="InterPro" id="IPR052965">
    <property type="entry name" value="Pigment-catalase-like"/>
</dbReference>
<protein>
    <submittedName>
        <fullName evidence="2">Ferritin-like protein</fullName>
    </submittedName>
</protein>